<dbReference type="RefSeq" id="WP_282198214.1">
    <property type="nucleotide sequence ID" value="NZ_BOQE01000001.1"/>
</dbReference>
<dbReference type="CDD" id="cd05018">
    <property type="entry name" value="CoxG"/>
    <property type="match status" value="1"/>
</dbReference>
<dbReference type="Pfam" id="PF06240">
    <property type="entry name" value="COXG"/>
    <property type="match status" value="1"/>
</dbReference>
<dbReference type="PANTHER" id="PTHR38588:SF1">
    <property type="entry name" value="BLL0334 PROTEIN"/>
    <property type="match status" value="1"/>
</dbReference>
<sequence length="151" mass="16341">MKISVTHEIPANSITTFELLTNPDVLVRTVPGLKSLHLIEENVYGAELEVGIKAIKGRYKGTVKLVDAVKGEQFRLIMDGQGPLGFVQQDMLVKLEQISENQTKVNCDGEATVGGKIAGVGQRVISGVASLLMGQFFKALKKEAIVLSVNY</sequence>
<dbReference type="PANTHER" id="PTHR38588">
    <property type="entry name" value="BLL0334 PROTEIN"/>
    <property type="match status" value="1"/>
</dbReference>
<accession>A0AAV4LB98</accession>
<evidence type="ECO:0000313" key="2">
    <source>
        <dbReference type="Proteomes" id="UP001057291"/>
    </source>
</evidence>
<keyword evidence="2" id="KW-1185">Reference proteome</keyword>
<dbReference type="SUPFAM" id="SSF55961">
    <property type="entry name" value="Bet v1-like"/>
    <property type="match status" value="1"/>
</dbReference>
<proteinExistence type="predicted"/>
<protein>
    <recommendedName>
        <fullName evidence="3">Carbon monoxide dehydrogenase</fullName>
    </recommendedName>
</protein>
<dbReference type="Gene3D" id="3.30.530.20">
    <property type="match status" value="1"/>
</dbReference>
<dbReference type="Proteomes" id="UP001057291">
    <property type="component" value="Unassembled WGS sequence"/>
</dbReference>
<name>A0AAV4LB98_9BACL</name>
<dbReference type="InterPro" id="IPR010419">
    <property type="entry name" value="CO_DH_gsu"/>
</dbReference>
<evidence type="ECO:0000313" key="1">
    <source>
        <dbReference type="EMBL" id="GIM44966.1"/>
    </source>
</evidence>
<dbReference type="EMBL" id="BOQE01000001">
    <property type="protein sequence ID" value="GIM44966.1"/>
    <property type="molecule type" value="Genomic_DNA"/>
</dbReference>
<reference evidence="1" key="1">
    <citation type="journal article" date="2023" name="Int. J. Syst. Evol. Microbiol.">
        <title>Collibacillus ludicampi gen. nov., sp. nov., a new soil bacterium of the family Alicyclobacillaceae.</title>
        <authorList>
            <person name="Jojima T."/>
            <person name="Ioku Y."/>
            <person name="Fukuta Y."/>
            <person name="Shirasaka N."/>
            <person name="Matsumura Y."/>
            <person name="Mori M."/>
        </authorList>
    </citation>
    <scope>NUCLEOTIDE SEQUENCE</scope>
    <source>
        <strain evidence="1">TP075</strain>
    </source>
</reference>
<dbReference type="InterPro" id="IPR023393">
    <property type="entry name" value="START-like_dom_sf"/>
</dbReference>
<gene>
    <name evidence="1" type="ORF">DNHGIG_05150</name>
</gene>
<organism evidence="1 2">
    <name type="scientific">Collibacillus ludicampi</name>
    <dbReference type="NCBI Taxonomy" id="2771369"/>
    <lineage>
        <taxon>Bacteria</taxon>
        <taxon>Bacillati</taxon>
        <taxon>Bacillota</taxon>
        <taxon>Bacilli</taxon>
        <taxon>Bacillales</taxon>
        <taxon>Alicyclobacillaceae</taxon>
        <taxon>Collibacillus</taxon>
    </lineage>
</organism>
<comment type="caution">
    <text evidence="1">The sequence shown here is derived from an EMBL/GenBank/DDBJ whole genome shotgun (WGS) entry which is preliminary data.</text>
</comment>
<dbReference type="AlphaFoldDB" id="A0AAV4LB98"/>
<evidence type="ECO:0008006" key="3">
    <source>
        <dbReference type="Google" id="ProtNLM"/>
    </source>
</evidence>